<dbReference type="PROSITE" id="PS00122">
    <property type="entry name" value="CARBOXYLESTERASE_B_1"/>
    <property type="match status" value="1"/>
</dbReference>
<dbReference type="GO" id="GO:0016787">
    <property type="term" value="F:hydrolase activity"/>
    <property type="evidence" value="ECO:0007669"/>
    <property type="project" value="UniProtKB-KW"/>
</dbReference>
<dbReference type="PANTHER" id="PTHR48081">
    <property type="entry name" value="AB HYDROLASE SUPERFAMILY PROTEIN C4A8.06C"/>
    <property type="match status" value="1"/>
</dbReference>
<dbReference type="SUPFAM" id="SSF53474">
    <property type="entry name" value="alpha/beta-Hydrolases"/>
    <property type="match status" value="1"/>
</dbReference>
<dbReference type="Proteomes" id="UP000464751">
    <property type="component" value="Chromosome"/>
</dbReference>
<dbReference type="Gene3D" id="3.40.50.1820">
    <property type="entry name" value="alpha/beta hydrolase"/>
    <property type="match status" value="1"/>
</dbReference>
<keyword evidence="1 4" id="KW-0378">Hydrolase</keyword>
<proteinExistence type="predicted"/>
<reference evidence="4 5" key="1">
    <citation type="submission" date="2020-02" db="EMBL/GenBank/DDBJ databases">
        <authorList>
            <person name="Li G."/>
        </authorList>
    </citation>
    <scope>NUCLEOTIDE SEQUENCE [LARGE SCALE GENOMIC DNA]</scope>
    <source>
        <strain evidence="4 5">DSM 102029</strain>
    </source>
</reference>
<evidence type="ECO:0000313" key="5">
    <source>
        <dbReference type="Proteomes" id="UP000464751"/>
    </source>
</evidence>
<accession>A0A6P1YJS6</accession>
<evidence type="ECO:0000313" key="4">
    <source>
        <dbReference type="EMBL" id="QIB33549.1"/>
    </source>
</evidence>
<protein>
    <submittedName>
        <fullName evidence="4">Alpha/beta hydrolase</fullName>
    </submittedName>
</protein>
<dbReference type="InterPro" id="IPR019826">
    <property type="entry name" value="Carboxylesterase_B_AS"/>
</dbReference>
<evidence type="ECO:0000256" key="2">
    <source>
        <dbReference type="SAM" id="SignalP"/>
    </source>
</evidence>
<dbReference type="KEGG" id="apra:G3A50_07400"/>
<dbReference type="PANTHER" id="PTHR48081:SF9">
    <property type="entry name" value="CARBOXYLESTERASE"/>
    <property type="match status" value="1"/>
</dbReference>
<dbReference type="Pfam" id="PF20434">
    <property type="entry name" value="BD-FAE"/>
    <property type="match status" value="1"/>
</dbReference>
<sequence length="292" mass="31184">MREALLLALAALAGGTASAFFAPVQVLNALAGLEDHRRETDIAYGEGPRQRLDVYTPTGAGEGRPVVVFFYGGGWEEGERSSYRFVGAALASRGFVTVIADYRVYPQARFPDFIEDGARAVRWARDHAAGFGGDGRRLVLAGHSAGAHIAAMLSFDHQWLKAVGLDAGTDIAGMVGLAGPYDFLPLHSATLATIFGPEAQRARTQPITFVDGRGPPAFLATGPNDRTVDPGNTARLAARIRQHGGEVTTRTYDRADHRTLIGAFARPLRLIAPVLDDTAAFIRKTTGEAARS</sequence>
<evidence type="ECO:0000259" key="3">
    <source>
        <dbReference type="Pfam" id="PF20434"/>
    </source>
</evidence>
<dbReference type="InterPro" id="IPR029058">
    <property type="entry name" value="AB_hydrolase_fold"/>
</dbReference>
<dbReference type="EMBL" id="CP048630">
    <property type="protein sequence ID" value="QIB33549.1"/>
    <property type="molecule type" value="Genomic_DNA"/>
</dbReference>
<dbReference type="InterPro" id="IPR049492">
    <property type="entry name" value="BD-FAE-like_dom"/>
</dbReference>
<evidence type="ECO:0000256" key="1">
    <source>
        <dbReference type="ARBA" id="ARBA00022801"/>
    </source>
</evidence>
<feature type="domain" description="BD-FAE-like" evidence="3">
    <location>
        <begin position="52"/>
        <end position="238"/>
    </location>
</feature>
<organism evidence="4 5">
    <name type="scientific">Ancylobacter pratisalsi</name>
    <dbReference type="NCBI Taxonomy" id="1745854"/>
    <lineage>
        <taxon>Bacteria</taxon>
        <taxon>Pseudomonadati</taxon>
        <taxon>Pseudomonadota</taxon>
        <taxon>Alphaproteobacteria</taxon>
        <taxon>Hyphomicrobiales</taxon>
        <taxon>Xanthobacteraceae</taxon>
        <taxon>Ancylobacter</taxon>
    </lineage>
</organism>
<keyword evidence="2" id="KW-0732">Signal</keyword>
<name>A0A6P1YJS6_9HYPH</name>
<feature type="signal peptide" evidence="2">
    <location>
        <begin position="1"/>
        <end position="21"/>
    </location>
</feature>
<dbReference type="AlphaFoldDB" id="A0A6P1YJS6"/>
<dbReference type="InterPro" id="IPR050300">
    <property type="entry name" value="GDXG_lipolytic_enzyme"/>
</dbReference>
<gene>
    <name evidence="4" type="ORF">G3A50_07400</name>
</gene>
<keyword evidence="5" id="KW-1185">Reference proteome</keyword>
<feature type="chain" id="PRO_5026956346" evidence="2">
    <location>
        <begin position="22"/>
        <end position="292"/>
    </location>
</feature>
<dbReference type="RefSeq" id="WP_163074644.1">
    <property type="nucleotide sequence ID" value="NZ_CP048630.1"/>
</dbReference>